<reference evidence="1" key="1">
    <citation type="submission" date="2024-06" db="EMBL/GenBank/DDBJ databases">
        <title>Mesorhizobium karijinii sp. nov., a symbiont of the iconic Swainsona formosa from arid Australia.</title>
        <authorList>
            <person name="Hill Y.J."/>
            <person name="Watkin E.L.J."/>
            <person name="O'Hara G.W."/>
            <person name="Terpolilli J."/>
            <person name="Tye M.L."/>
            <person name="Kohlmeier M.G."/>
        </authorList>
    </citation>
    <scope>NUCLEOTIDE SEQUENCE</scope>
    <source>
        <strain evidence="1">WSM2240</strain>
        <plasmid evidence="1">pMk2240A</plasmid>
    </source>
</reference>
<geneLocation type="plasmid" evidence="1">
    <name>pMk2240A</name>
</geneLocation>
<keyword evidence="1" id="KW-0614">Plasmid</keyword>
<dbReference type="Pfam" id="PF06169">
    <property type="entry name" value="DUF982"/>
    <property type="match status" value="1"/>
</dbReference>
<dbReference type="AlphaFoldDB" id="A0AAU8CZY2"/>
<evidence type="ECO:0000313" key="1">
    <source>
        <dbReference type="EMBL" id="XCG52525.1"/>
    </source>
</evidence>
<proteinExistence type="predicted"/>
<sequence length="115" mass="12638">MLKIGKMGAPFGQRRERLLSNQPRSAALNIVMDRVWFHPPVPICFPDWVGTTIHVGNVAQATDILLRHWPVKPGQKHGVAREVCLAALKDPAKAGIARQAFHEAAEEAGMLVGDR</sequence>
<dbReference type="EMBL" id="CP159256">
    <property type="protein sequence ID" value="XCG52525.1"/>
    <property type="molecule type" value="Genomic_DNA"/>
</dbReference>
<dbReference type="RefSeq" id="WP_353646728.1">
    <property type="nucleotide sequence ID" value="NZ_CP159256.1"/>
</dbReference>
<accession>A0AAU8CZY2</accession>
<dbReference type="Gene3D" id="6.10.250.730">
    <property type="match status" value="1"/>
</dbReference>
<name>A0AAU8CZY2_9HYPH</name>
<protein>
    <submittedName>
        <fullName evidence="1">DUF982 domain-containing protein</fullName>
    </submittedName>
</protein>
<dbReference type="InterPro" id="IPR010385">
    <property type="entry name" value="DUF982"/>
</dbReference>
<organism evidence="1">
    <name type="scientific">Mesorhizobium sp. WSM2240</name>
    <dbReference type="NCBI Taxonomy" id="3228851"/>
    <lineage>
        <taxon>Bacteria</taxon>
        <taxon>Pseudomonadati</taxon>
        <taxon>Pseudomonadota</taxon>
        <taxon>Alphaproteobacteria</taxon>
        <taxon>Hyphomicrobiales</taxon>
        <taxon>Phyllobacteriaceae</taxon>
        <taxon>Mesorhizobium</taxon>
    </lineage>
</organism>
<gene>
    <name evidence="1" type="ORF">ABVK50_30835</name>
</gene>